<evidence type="ECO:0000313" key="2">
    <source>
        <dbReference type="EMBL" id="MCM1989329.1"/>
    </source>
</evidence>
<keyword evidence="3" id="KW-1185">Reference proteome</keyword>
<dbReference type="Gene3D" id="1.10.1750.10">
    <property type="match status" value="1"/>
</dbReference>
<reference evidence="2" key="2">
    <citation type="submission" date="2021-04" db="EMBL/GenBank/DDBJ databases">
        <authorList>
            <person name="Dong X."/>
        </authorList>
    </citation>
    <scope>NUCLEOTIDE SEQUENCE</scope>
    <source>
        <strain evidence="2">ZWT</strain>
    </source>
</reference>
<gene>
    <name evidence="2" type="ORF">KDK92_06225</name>
</gene>
<dbReference type="InterPro" id="IPR036515">
    <property type="entry name" value="Transposase_17_sf"/>
</dbReference>
<feature type="domain" description="Transposase IS200-like" evidence="1">
    <location>
        <begin position="9"/>
        <end position="123"/>
    </location>
</feature>
<dbReference type="PANTHER" id="PTHR34322">
    <property type="entry name" value="TRANSPOSASE, Y1_TNP DOMAIN-CONTAINING"/>
    <property type="match status" value="1"/>
</dbReference>
<dbReference type="PANTHER" id="PTHR34322:SF2">
    <property type="entry name" value="TRANSPOSASE IS200-LIKE DOMAIN-CONTAINING PROTEIN"/>
    <property type="match status" value="1"/>
</dbReference>
<comment type="caution">
    <text evidence="2">The sequence shown here is derived from an EMBL/GenBank/DDBJ whole genome shotgun (WGS) entry which is preliminary data.</text>
</comment>
<dbReference type="Proteomes" id="UP001056429">
    <property type="component" value="Unassembled WGS sequence"/>
</dbReference>
<dbReference type="GO" id="GO:0006313">
    <property type="term" value="P:DNA transposition"/>
    <property type="evidence" value="ECO:0007669"/>
    <property type="project" value="InterPro"/>
</dbReference>
<evidence type="ECO:0000313" key="3">
    <source>
        <dbReference type="Proteomes" id="UP001056429"/>
    </source>
</evidence>
<evidence type="ECO:0000259" key="1">
    <source>
        <dbReference type="SMART" id="SM01321"/>
    </source>
</evidence>
<dbReference type="RefSeq" id="WP_250858328.1">
    <property type="nucleotide sequence ID" value="NZ_JAGSOJ010000001.1"/>
</dbReference>
<dbReference type="InterPro" id="IPR010921">
    <property type="entry name" value="Trp_repressor/repl_initiator"/>
</dbReference>
<name>A0A9J6NZM4_9CLOT</name>
<dbReference type="Pfam" id="PF01797">
    <property type="entry name" value="Y1_Tnp"/>
    <property type="match status" value="1"/>
</dbReference>
<dbReference type="Gene3D" id="3.30.70.1290">
    <property type="entry name" value="Transposase IS200-like"/>
    <property type="match status" value="1"/>
</dbReference>
<dbReference type="EMBL" id="JAGSOJ010000001">
    <property type="protein sequence ID" value="MCM1989329.1"/>
    <property type="molecule type" value="Genomic_DNA"/>
</dbReference>
<dbReference type="SMART" id="SM01321">
    <property type="entry name" value="Y1_Tnp"/>
    <property type="match status" value="1"/>
</dbReference>
<dbReference type="GO" id="GO:0043565">
    <property type="term" value="F:sequence-specific DNA binding"/>
    <property type="evidence" value="ECO:0007669"/>
    <property type="project" value="InterPro"/>
</dbReference>
<accession>A0A9J6NZM4</accession>
<dbReference type="InterPro" id="IPR002686">
    <property type="entry name" value="Transposase_17"/>
</dbReference>
<reference evidence="2" key="1">
    <citation type="journal article" date="2021" name="mSystems">
        <title>Bacteria and Archaea Synergistically Convert Glycine Betaine to Biogenic Methane in the Formosa Cold Seep of the South China Sea.</title>
        <authorList>
            <person name="Li L."/>
            <person name="Zhang W."/>
            <person name="Zhang S."/>
            <person name="Song L."/>
            <person name="Sun Q."/>
            <person name="Zhang H."/>
            <person name="Xiang H."/>
            <person name="Dong X."/>
        </authorList>
    </citation>
    <scope>NUCLEOTIDE SEQUENCE</scope>
    <source>
        <strain evidence="2">ZWT</strain>
    </source>
</reference>
<proteinExistence type="predicted"/>
<dbReference type="SUPFAM" id="SSF143422">
    <property type="entry name" value="Transposase IS200-like"/>
    <property type="match status" value="1"/>
</dbReference>
<dbReference type="GO" id="GO:0004803">
    <property type="term" value="F:transposase activity"/>
    <property type="evidence" value="ECO:0007669"/>
    <property type="project" value="InterPro"/>
</dbReference>
<organism evidence="2 3">
    <name type="scientific">Oceanirhabdus seepicola</name>
    <dbReference type="NCBI Taxonomy" id="2828781"/>
    <lineage>
        <taxon>Bacteria</taxon>
        <taxon>Bacillati</taxon>
        <taxon>Bacillota</taxon>
        <taxon>Clostridia</taxon>
        <taxon>Eubacteriales</taxon>
        <taxon>Clostridiaceae</taxon>
        <taxon>Oceanirhabdus</taxon>
    </lineage>
</organism>
<protein>
    <submittedName>
        <fullName evidence="2">Transposase</fullName>
    </submittedName>
</protein>
<dbReference type="SUPFAM" id="SSF48295">
    <property type="entry name" value="TrpR-like"/>
    <property type="match status" value="1"/>
</dbReference>
<dbReference type="AlphaFoldDB" id="A0A9J6NZM4"/>
<sequence>MPRTARKKVANGIYHIICNSISDTNLFRDQEDKERYLETLQRYKQQYGFEIYSLTLMDTHVHILLDTRGADISAIMKSINISYVQYYNRRHGRKGGLFAGRFKSILINEQSHLYEASLYIHRNSKDLPKWKKCIEKYPYSSLGIFLGLREDTRNLINVDYLMRLFGGNINIARKIYAKKIQLDERIKYELEYLLVEDNKAEYRSERIVYNRNITPDIIVEIICKHTNIDAKYLFTKNNSEGNKLRAILVMLLRKYSGYNLREICEFLGNISQPTASYLSTHGLKYINNTEYEDIINEIKEKCSH</sequence>